<dbReference type="SMART" id="SM00220">
    <property type="entry name" value="S_TKc"/>
    <property type="match status" value="1"/>
</dbReference>
<evidence type="ECO:0000256" key="6">
    <source>
        <dbReference type="ARBA" id="ARBA00022840"/>
    </source>
</evidence>
<dbReference type="Gene3D" id="1.10.510.10">
    <property type="entry name" value="Transferase(Phosphotransferase) domain 1"/>
    <property type="match status" value="1"/>
</dbReference>
<organism evidence="11 12">
    <name type="scientific">Kibdelosporangium persicum</name>
    <dbReference type="NCBI Taxonomy" id="2698649"/>
    <lineage>
        <taxon>Bacteria</taxon>
        <taxon>Bacillati</taxon>
        <taxon>Actinomycetota</taxon>
        <taxon>Actinomycetes</taxon>
        <taxon>Pseudonocardiales</taxon>
        <taxon>Pseudonocardiaceae</taxon>
        <taxon>Kibdelosporangium</taxon>
    </lineage>
</organism>
<dbReference type="SUPFAM" id="SSF56112">
    <property type="entry name" value="Protein kinase-like (PK-like)"/>
    <property type="match status" value="1"/>
</dbReference>
<evidence type="ECO:0000256" key="3">
    <source>
        <dbReference type="ARBA" id="ARBA00022679"/>
    </source>
</evidence>
<dbReference type="GO" id="GO:0004674">
    <property type="term" value="F:protein serine/threonine kinase activity"/>
    <property type="evidence" value="ECO:0007669"/>
    <property type="project" value="UniProtKB-KW"/>
</dbReference>
<comment type="caution">
    <text evidence="11">The sequence shown here is derived from an EMBL/GenBank/DDBJ whole genome shotgun (WGS) entry which is preliminary data.</text>
</comment>
<keyword evidence="5 11" id="KW-0418">Kinase</keyword>
<feature type="domain" description="Protein kinase" evidence="10">
    <location>
        <begin position="20"/>
        <end position="274"/>
    </location>
</feature>
<dbReference type="PANTHER" id="PTHR43289">
    <property type="entry name" value="MITOGEN-ACTIVATED PROTEIN KINASE KINASE KINASE 20-RELATED"/>
    <property type="match status" value="1"/>
</dbReference>
<keyword evidence="3" id="KW-0808">Transferase</keyword>
<dbReference type="Pfam" id="PF00069">
    <property type="entry name" value="Pkinase"/>
    <property type="match status" value="1"/>
</dbReference>
<keyword evidence="9" id="KW-0472">Membrane</keyword>
<dbReference type="Gene3D" id="3.30.200.20">
    <property type="entry name" value="Phosphorylase Kinase, domain 1"/>
    <property type="match status" value="1"/>
</dbReference>
<evidence type="ECO:0000313" key="11">
    <source>
        <dbReference type="EMBL" id="NRN70289.1"/>
    </source>
</evidence>
<dbReference type="CDD" id="cd14014">
    <property type="entry name" value="STKc_PknB_like"/>
    <property type="match status" value="1"/>
</dbReference>
<feature type="region of interest" description="Disordered" evidence="8">
    <location>
        <begin position="308"/>
        <end position="417"/>
    </location>
</feature>
<evidence type="ECO:0000256" key="7">
    <source>
        <dbReference type="PROSITE-ProRule" id="PRU10141"/>
    </source>
</evidence>
<feature type="compositionally biased region" description="Pro residues" evidence="8">
    <location>
        <begin position="371"/>
        <end position="382"/>
    </location>
</feature>
<name>A0ABX2FGP0_9PSEU</name>
<dbReference type="PROSITE" id="PS00107">
    <property type="entry name" value="PROTEIN_KINASE_ATP"/>
    <property type="match status" value="1"/>
</dbReference>
<keyword evidence="12" id="KW-1185">Reference proteome</keyword>
<keyword evidence="9" id="KW-0812">Transmembrane</keyword>
<dbReference type="InterPro" id="IPR011009">
    <property type="entry name" value="Kinase-like_dom_sf"/>
</dbReference>
<feature type="compositionally biased region" description="Low complexity" evidence="8">
    <location>
        <begin position="336"/>
        <end position="370"/>
    </location>
</feature>
<gene>
    <name evidence="11" type="ORF">GC106_75540</name>
</gene>
<dbReference type="InterPro" id="IPR000719">
    <property type="entry name" value="Prot_kinase_dom"/>
</dbReference>
<accession>A0ABX2FGP0</accession>
<feature type="transmembrane region" description="Helical" evidence="9">
    <location>
        <begin position="287"/>
        <end position="306"/>
    </location>
</feature>
<evidence type="ECO:0000313" key="12">
    <source>
        <dbReference type="Proteomes" id="UP000763557"/>
    </source>
</evidence>
<keyword evidence="6 7" id="KW-0067">ATP-binding</keyword>
<reference evidence="11 12" key="1">
    <citation type="submission" date="2020-01" db="EMBL/GenBank/DDBJ databases">
        <title>Kibdelosporangium persica a novel Actinomycetes from a hot desert in Iran.</title>
        <authorList>
            <person name="Safaei N."/>
            <person name="Zaburannyi N."/>
            <person name="Mueller R."/>
            <person name="Wink J."/>
        </authorList>
    </citation>
    <scope>NUCLEOTIDE SEQUENCE [LARGE SCALE GENOMIC DNA]</scope>
    <source>
        <strain evidence="11 12">4NS15</strain>
    </source>
</reference>
<proteinExistence type="predicted"/>
<dbReference type="PROSITE" id="PS00108">
    <property type="entry name" value="PROTEIN_KINASE_ST"/>
    <property type="match status" value="1"/>
</dbReference>
<evidence type="ECO:0000259" key="10">
    <source>
        <dbReference type="PROSITE" id="PS50011"/>
    </source>
</evidence>
<sequence length="417" mass="44509">MAQVYEESGGRAAPVLADRYRLLTQLGRGGTARVLKAWDQRLDREVAIKIFQPHADPVGRLRFEDEAKMLAGFDHPGLVKVFDSGVAAGEPFLVLELIKGPHLGRRIDLGPMAPDEVRRIGIGVAEALAYVHSKGIVHRDIKPGNVLLDAEGLPHLADFGLAKLLARSGITASDRLVGTAAYLSPEQVLGTEVGPPADIYGLGLILLECLTGEIEYPGLDAETVLARLNRRPRIPDTIPQSLAETLDLMTRSTPGERPTAAECADLLRADRPTVPLPRPRRFTMPRAAAVIGAGLTAGAIAIFVAAPTTGNRPDTPVQVQPDRGKPVDSPISGATPAAQQQQQQQQSPSSQRQRPSDQRQAGTETVVKTPEPTPTTGPPSEPPGQTQAEPFGTQEGTDGHGKPRNTKSKTKTPRPSS</sequence>
<dbReference type="EMBL" id="JAAATY010000036">
    <property type="protein sequence ID" value="NRN70289.1"/>
    <property type="molecule type" value="Genomic_DNA"/>
</dbReference>
<dbReference type="InterPro" id="IPR017441">
    <property type="entry name" value="Protein_kinase_ATP_BS"/>
</dbReference>
<evidence type="ECO:0000256" key="9">
    <source>
        <dbReference type="SAM" id="Phobius"/>
    </source>
</evidence>
<evidence type="ECO:0000256" key="4">
    <source>
        <dbReference type="ARBA" id="ARBA00022741"/>
    </source>
</evidence>
<evidence type="ECO:0000256" key="1">
    <source>
        <dbReference type="ARBA" id="ARBA00012513"/>
    </source>
</evidence>
<feature type="binding site" evidence="7">
    <location>
        <position position="49"/>
    </location>
    <ligand>
        <name>ATP</name>
        <dbReference type="ChEBI" id="CHEBI:30616"/>
    </ligand>
</feature>
<feature type="compositionally biased region" description="Basic residues" evidence="8">
    <location>
        <begin position="402"/>
        <end position="417"/>
    </location>
</feature>
<dbReference type="PROSITE" id="PS50011">
    <property type="entry name" value="PROTEIN_KINASE_DOM"/>
    <property type="match status" value="1"/>
</dbReference>
<protein>
    <recommendedName>
        <fullName evidence="1">non-specific serine/threonine protein kinase</fullName>
        <ecNumber evidence="1">2.7.11.1</ecNumber>
    </recommendedName>
</protein>
<evidence type="ECO:0000256" key="8">
    <source>
        <dbReference type="SAM" id="MobiDB-lite"/>
    </source>
</evidence>
<keyword evidence="2 11" id="KW-0723">Serine/threonine-protein kinase</keyword>
<dbReference type="EC" id="2.7.11.1" evidence="1"/>
<evidence type="ECO:0000256" key="2">
    <source>
        <dbReference type="ARBA" id="ARBA00022527"/>
    </source>
</evidence>
<evidence type="ECO:0000256" key="5">
    <source>
        <dbReference type="ARBA" id="ARBA00022777"/>
    </source>
</evidence>
<dbReference type="InterPro" id="IPR008271">
    <property type="entry name" value="Ser/Thr_kinase_AS"/>
</dbReference>
<keyword evidence="9" id="KW-1133">Transmembrane helix</keyword>
<keyword evidence="4 7" id="KW-0547">Nucleotide-binding</keyword>
<dbReference type="PANTHER" id="PTHR43289:SF6">
    <property type="entry name" value="SERINE_THREONINE-PROTEIN KINASE NEKL-3"/>
    <property type="match status" value="1"/>
</dbReference>
<dbReference type="Proteomes" id="UP000763557">
    <property type="component" value="Unassembled WGS sequence"/>
</dbReference>